<keyword evidence="3" id="KW-1185">Reference proteome</keyword>
<proteinExistence type="predicted"/>
<dbReference type="AlphaFoldDB" id="A0A369W2P9"/>
<dbReference type="EMBL" id="QQNH01000009">
    <property type="protein sequence ID" value="RDE08954.1"/>
    <property type="molecule type" value="Genomic_DNA"/>
</dbReference>
<organism evidence="2 3">
    <name type="scientific">Pelagibacterium lacus</name>
    <dbReference type="NCBI Taxonomy" id="2282655"/>
    <lineage>
        <taxon>Bacteria</taxon>
        <taxon>Pseudomonadati</taxon>
        <taxon>Pseudomonadota</taxon>
        <taxon>Alphaproteobacteria</taxon>
        <taxon>Hyphomicrobiales</taxon>
        <taxon>Devosiaceae</taxon>
        <taxon>Pelagibacterium</taxon>
    </lineage>
</organism>
<dbReference type="Proteomes" id="UP000253759">
    <property type="component" value="Unassembled WGS sequence"/>
</dbReference>
<feature type="signal peptide" evidence="1">
    <location>
        <begin position="1"/>
        <end position="21"/>
    </location>
</feature>
<sequence length="134" mass="15020">MHKLPLALSAALILSTLPAAAQEDITFAPMIGDSLTERFWVQPQEDFGLPGSMILFLSEGTMLQDSCWETYRLSNWQMTGDDSLSWVEDTMTIEADIVELNEAELILALHLGEETVEKRYTVAPVPYVCPDMPR</sequence>
<evidence type="ECO:0000313" key="2">
    <source>
        <dbReference type="EMBL" id="RDE08954.1"/>
    </source>
</evidence>
<accession>A0A369W2P9</accession>
<protein>
    <submittedName>
        <fullName evidence="2">Uncharacterized protein</fullName>
    </submittedName>
</protein>
<reference evidence="3" key="1">
    <citation type="submission" date="2018-07" db="EMBL/GenBank/DDBJ databases">
        <authorList>
            <person name="Liu B.-T."/>
            <person name="Du Z."/>
        </authorList>
    </citation>
    <scope>NUCLEOTIDE SEQUENCE [LARGE SCALE GENOMIC DNA]</scope>
    <source>
        <strain evidence="3">XYN52</strain>
    </source>
</reference>
<gene>
    <name evidence="2" type="ORF">DVH29_08325</name>
</gene>
<dbReference type="RefSeq" id="WP_114645720.1">
    <property type="nucleotide sequence ID" value="NZ_QQNH01000009.1"/>
</dbReference>
<dbReference type="OrthoDB" id="7060093at2"/>
<comment type="caution">
    <text evidence="2">The sequence shown here is derived from an EMBL/GenBank/DDBJ whole genome shotgun (WGS) entry which is preliminary data.</text>
</comment>
<feature type="chain" id="PRO_5016985088" evidence="1">
    <location>
        <begin position="22"/>
        <end position="134"/>
    </location>
</feature>
<evidence type="ECO:0000256" key="1">
    <source>
        <dbReference type="SAM" id="SignalP"/>
    </source>
</evidence>
<keyword evidence="1" id="KW-0732">Signal</keyword>
<evidence type="ECO:0000313" key="3">
    <source>
        <dbReference type="Proteomes" id="UP000253759"/>
    </source>
</evidence>
<name>A0A369W2P9_9HYPH</name>